<dbReference type="SUPFAM" id="SSF52096">
    <property type="entry name" value="ClpP/crotonase"/>
    <property type="match status" value="1"/>
</dbReference>
<dbReference type="Proteomes" id="UP001595829">
    <property type="component" value="Unassembled WGS sequence"/>
</dbReference>
<dbReference type="GO" id="GO:0016491">
    <property type="term" value="F:oxidoreductase activity"/>
    <property type="evidence" value="ECO:0007669"/>
    <property type="project" value="UniProtKB-KW"/>
</dbReference>
<dbReference type="InterPro" id="IPR029045">
    <property type="entry name" value="ClpP/crotonase-like_dom_sf"/>
</dbReference>
<dbReference type="PANTHER" id="PTHR11941:SF54">
    <property type="entry name" value="ENOYL-COA HYDRATASE, MITOCHONDRIAL"/>
    <property type="match status" value="1"/>
</dbReference>
<keyword evidence="2" id="KW-1185">Reference proteome</keyword>
<dbReference type="Gene3D" id="3.90.226.10">
    <property type="entry name" value="2-enoyl-CoA Hydratase, Chain A, domain 1"/>
    <property type="match status" value="1"/>
</dbReference>
<name>A0ABV9XFQ0_9ACTN</name>
<protein>
    <submittedName>
        <fullName evidence="1">(3,5-dihydroxyphenyl)acetyl-CoA 1,2-dioxygenase DpgC</fullName>
        <ecNumber evidence="1">1.13.11.80</ecNumber>
    </submittedName>
</protein>
<dbReference type="EC" id="1.13.11.80" evidence="1"/>
<evidence type="ECO:0000313" key="2">
    <source>
        <dbReference type="Proteomes" id="UP001595829"/>
    </source>
</evidence>
<dbReference type="Gene3D" id="1.20.58.1300">
    <property type="match status" value="1"/>
</dbReference>
<organism evidence="1 2">
    <name type="scientific">Streptomyces coeruleoprunus</name>
    <dbReference type="NCBI Taxonomy" id="285563"/>
    <lineage>
        <taxon>Bacteria</taxon>
        <taxon>Bacillati</taxon>
        <taxon>Actinomycetota</taxon>
        <taxon>Actinomycetes</taxon>
        <taxon>Kitasatosporales</taxon>
        <taxon>Streptomycetaceae</taxon>
        <taxon>Streptomyces</taxon>
    </lineage>
</organism>
<dbReference type="Pfam" id="PF00378">
    <property type="entry name" value="ECH_1"/>
    <property type="match status" value="1"/>
</dbReference>
<dbReference type="NCBIfam" id="NF042432">
    <property type="entry name" value="DHPACoAdixog_DpgC"/>
    <property type="match status" value="1"/>
</dbReference>
<sequence length="444" mass="48503">MTPGPPETALRDVRGELPLARAALARAARRAEETLAALPGPGRRTEREQAAAAEALDAARTLRCAFLDHHVDAVYDELTAHRTRHARLDELAAAAAAAFPGLVPTEERLAAERALPQAHKEGHEIDQGIFFGRVLTSPLAGPHLMDAMLRPTPRALELLPRFAETGIADLGSVRLERTDGVARLTMCRDDCLNAEDDRQVDDMETAVDLALLDPAVEVALVRGGEMTHPRYRGRRVFSAGINLKALHNGGISLVDFLLRRELGYLHKILRGLLLDDGPAWLPRTRGKPWVAAVDTFAIGGGAQLLLVFDQVLAASDAYISLPAAQEGIIPGVSNFRLGRFTGPRLARQIILNGRRVEAREPEALLLVDEVHDPEDLDLAVERSLDRLRGAAVNANRRILNLAEESPEEFRRYMADFALQQALRLYSSDVIGKVGRFSQGRPPAG</sequence>
<dbReference type="InterPro" id="IPR053482">
    <property type="entry name" value="DPA-CoA_Dioxygenase"/>
</dbReference>
<dbReference type="PANTHER" id="PTHR11941">
    <property type="entry name" value="ENOYL-COA HYDRATASE-RELATED"/>
    <property type="match status" value="1"/>
</dbReference>
<gene>
    <name evidence="1" type="primary">dpgC</name>
    <name evidence="1" type="ORF">ACFPM3_14155</name>
</gene>
<comment type="caution">
    <text evidence="1">The sequence shown here is derived from an EMBL/GenBank/DDBJ whole genome shotgun (WGS) entry which is preliminary data.</text>
</comment>
<proteinExistence type="predicted"/>
<keyword evidence="1" id="KW-0560">Oxidoreductase</keyword>
<dbReference type="InterPro" id="IPR001753">
    <property type="entry name" value="Enoyl-CoA_hydra/iso"/>
</dbReference>
<dbReference type="EMBL" id="JBHSJD010000008">
    <property type="protein sequence ID" value="MFC5023279.1"/>
    <property type="molecule type" value="Genomic_DNA"/>
</dbReference>
<dbReference type="RefSeq" id="WP_345688089.1">
    <property type="nucleotide sequence ID" value="NZ_BAABIT010000001.1"/>
</dbReference>
<dbReference type="CDD" id="cd06558">
    <property type="entry name" value="crotonase-like"/>
    <property type="match status" value="1"/>
</dbReference>
<accession>A0ABV9XFQ0</accession>
<reference evidence="2" key="1">
    <citation type="journal article" date="2019" name="Int. J. Syst. Evol. Microbiol.">
        <title>The Global Catalogue of Microorganisms (GCM) 10K type strain sequencing project: providing services to taxonomists for standard genome sequencing and annotation.</title>
        <authorList>
            <consortium name="The Broad Institute Genomics Platform"/>
            <consortium name="The Broad Institute Genome Sequencing Center for Infectious Disease"/>
            <person name="Wu L."/>
            <person name="Ma J."/>
        </authorList>
    </citation>
    <scope>NUCLEOTIDE SEQUENCE [LARGE SCALE GENOMIC DNA]</scope>
    <source>
        <strain evidence="2">CGMCC 4.1648</strain>
    </source>
</reference>
<evidence type="ECO:0000313" key="1">
    <source>
        <dbReference type="EMBL" id="MFC5023279.1"/>
    </source>
</evidence>